<reference evidence="4 5" key="2">
    <citation type="submission" date="2020-07" db="EMBL/GenBank/DDBJ databases">
        <title>Genome assembly of wild tea tree DASZ reveals pedigree and selection history of tea varieties.</title>
        <authorList>
            <person name="Zhang W."/>
        </authorList>
    </citation>
    <scope>NUCLEOTIDE SEQUENCE [LARGE SCALE GENOMIC DNA]</scope>
    <source>
        <strain evidence="5">cv. G240</strain>
        <tissue evidence="4">Leaf</tissue>
    </source>
</reference>
<dbReference type="Gene3D" id="3.30.70.80">
    <property type="entry name" value="Peptidase S8 propeptide/proteinase inhibitor I9"/>
    <property type="match status" value="1"/>
</dbReference>
<organism evidence="4 5">
    <name type="scientific">Camellia sinensis</name>
    <name type="common">Tea plant</name>
    <name type="synonym">Thea sinensis</name>
    <dbReference type="NCBI Taxonomy" id="4442"/>
    <lineage>
        <taxon>Eukaryota</taxon>
        <taxon>Viridiplantae</taxon>
        <taxon>Streptophyta</taxon>
        <taxon>Embryophyta</taxon>
        <taxon>Tracheophyta</taxon>
        <taxon>Spermatophyta</taxon>
        <taxon>Magnoliopsida</taxon>
        <taxon>eudicotyledons</taxon>
        <taxon>Gunneridae</taxon>
        <taxon>Pentapetalae</taxon>
        <taxon>asterids</taxon>
        <taxon>Ericales</taxon>
        <taxon>Theaceae</taxon>
        <taxon>Camellia</taxon>
    </lineage>
</organism>
<evidence type="ECO:0000256" key="1">
    <source>
        <dbReference type="ARBA" id="ARBA00011073"/>
    </source>
</evidence>
<evidence type="ECO:0000313" key="5">
    <source>
        <dbReference type="Proteomes" id="UP000593564"/>
    </source>
</evidence>
<dbReference type="AlphaFoldDB" id="A0A7J7HXK3"/>
<dbReference type="FunFam" id="3.30.70.80:FF:000003">
    <property type="entry name" value="Subtilisin-like protease SBT1.9"/>
    <property type="match status" value="1"/>
</dbReference>
<dbReference type="InterPro" id="IPR045051">
    <property type="entry name" value="SBT"/>
</dbReference>
<dbReference type="InterPro" id="IPR010259">
    <property type="entry name" value="S8pro/Inhibitor_I9"/>
</dbReference>
<evidence type="ECO:0000313" key="4">
    <source>
        <dbReference type="EMBL" id="KAF5956856.1"/>
    </source>
</evidence>
<proteinExistence type="inferred from homology"/>
<comment type="caution">
    <text evidence="4">The sequence shown here is derived from an EMBL/GenBank/DDBJ whole genome shotgun (WGS) entry which is preliminary data.</text>
</comment>
<dbReference type="GO" id="GO:0004252">
    <property type="term" value="F:serine-type endopeptidase activity"/>
    <property type="evidence" value="ECO:0007669"/>
    <property type="project" value="InterPro"/>
</dbReference>
<keyword evidence="5" id="KW-1185">Reference proteome</keyword>
<dbReference type="Pfam" id="PF05922">
    <property type="entry name" value="Inhibitor_I9"/>
    <property type="match status" value="1"/>
</dbReference>
<keyword evidence="2" id="KW-0732">Signal</keyword>
<dbReference type="Proteomes" id="UP000593564">
    <property type="component" value="Unassembled WGS sequence"/>
</dbReference>
<name>A0A7J7HXK3_CAMSI</name>
<feature type="domain" description="Inhibitor I9" evidence="3">
    <location>
        <begin position="161"/>
        <end position="250"/>
    </location>
</feature>
<accession>A0A7J7HXK3</accession>
<dbReference type="SUPFAM" id="SSF52743">
    <property type="entry name" value="Subtilisin-like"/>
    <property type="match status" value="1"/>
</dbReference>
<reference evidence="5" key="1">
    <citation type="journal article" date="2020" name="Nat. Commun.">
        <title>Genome assembly of wild tea tree DASZ reveals pedigree and selection history of tea varieties.</title>
        <authorList>
            <person name="Zhang W."/>
            <person name="Zhang Y."/>
            <person name="Qiu H."/>
            <person name="Guo Y."/>
            <person name="Wan H."/>
            <person name="Zhang X."/>
            <person name="Scossa F."/>
            <person name="Alseekh S."/>
            <person name="Zhang Q."/>
            <person name="Wang P."/>
            <person name="Xu L."/>
            <person name="Schmidt M.H."/>
            <person name="Jia X."/>
            <person name="Li D."/>
            <person name="Zhu A."/>
            <person name="Guo F."/>
            <person name="Chen W."/>
            <person name="Ni D."/>
            <person name="Usadel B."/>
            <person name="Fernie A.R."/>
            <person name="Wen W."/>
        </authorList>
    </citation>
    <scope>NUCLEOTIDE SEQUENCE [LARGE SCALE GENOMIC DNA]</scope>
    <source>
        <strain evidence="5">cv. G240</strain>
    </source>
</reference>
<gene>
    <name evidence="4" type="ORF">HYC85_004081</name>
</gene>
<protein>
    <recommendedName>
        <fullName evidence="3">Inhibitor I9 domain-containing protein</fullName>
    </recommendedName>
</protein>
<dbReference type="Gene3D" id="3.40.50.200">
    <property type="entry name" value="Peptidase S8/S53 domain"/>
    <property type="match status" value="1"/>
</dbReference>
<evidence type="ECO:0000259" key="3">
    <source>
        <dbReference type="Pfam" id="PF05922"/>
    </source>
</evidence>
<sequence>MCDLFWFKIDKLWTFKPSPSPTKTRLAASSSPTECTVFMGLPHLLLLRGLLWMCTKSICYVEEPMTKYLGLEEHYIPPTLHYARLRIEELADRSMVQCQDRQKKKQKKRPIKLEKKFWIEHSEQRREESSSIEIASVLARIVVFKASNSSDVGSTSVERSTYIVHMDKSLMPKDFTSHHDWYYSTVDSLKPTIPIVTTTSSQYSKTPPRLIYTYNNVAHGFCALLSQDELEILKKSLGFISAYNDKQIKLCITHTPEFLSLNPSTALWPASDYEKDVIVGFVDTGVWSESLSFRDDGMRTSPILAKWKGKCEVRQEFNASMCNSKLIGARYFNKGLGLILPSA</sequence>
<evidence type="ECO:0000256" key="2">
    <source>
        <dbReference type="ARBA" id="ARBA00022729"/>
    </source>
</evidence>
<dbReference type="GO" id="GO:0006508">
    <property type="term" value="P:proteolysis"/>
    <property type="evidence" value="ECO:0007669"/>
    <property type="project" value="InterPro"/>
</dbReference>
<dbReference type="EMBL" id="JACBKZ010000002">
    <property type="protein sequence ID" value="KAF5956856.1"/>
    <property type="molecule type" value="Genomic_DNA"/>
</dbReference>
<comment type="similarity">
    <text evidence="1">Belongs to the peptidase S8 family.</text>
</comment>
<dbReference type="InterPro" id="IPR037045">
    <property type="entry name" value="S8pro/Inhibitor_I9_sf"/>
</dbReference>
<dbReference type="InterPro" id="IPR036852">
    <property type="entry name" value="Peptidase_S8/S53_dom_sf"/>
</dbReference>
<dbReference type="PANTHER" id="PTHR10795">
    <property type="entry name" value="PROPROTEIN CONVERTASE SUBTILISIN/KEXIN"/>
    <property type="match status" value="1"/>
</dbReference>